<name>A0A0G0WZ87_UNCKA</name>
<dbReference type="GO" id="GO:0003735">
    <property type="term" value="F:structural constituent of ribosome"/>
    <property type="evidence" value="ECO:0007669"/>
    <property type="project" value="InterPro"/>
</dbReference>
<dbReference type="GO" id="GO:0022625">
    <property type="term" value="C:cytosolic large ribosomal subunit"/>
    <property type="evidence" value="ECO:0007669"/>
    <property type="project" value="TreeGrafter"/>
</dbReference>
<dbReference type="Pfam" id="PF00237">
    <property type="entry name" value="Ribosomal_L22"/>
    <property type="match status" value="1"/>
</dbReference>
<evidence type="ECO:0000256" key="9">
    <source>
        <dbReference type="RuleBase" id="RU004006"/>
    </source>
</evidence>
<comment type="similarity">
    <text evidence="1 7 8">Belongs to the universal ribosomal protein uL22 family.</text>
</comment>
<keyword evidence="4 7" id="KW-0689">Ribosomal protein</keyword>
<comment type="function">
    <text evidence="7">The globular domain of the protein is located near the polypeptide exit tunnel on the outside of the subunit, while an extended beta-hairpin is found that lines the wall of the exit tunnel in the center of the 70S ribosome.</text>
</comment>
<keyword evidence="5 7" id="KW-0687">Ribonucleoprotein</keyword>
<evidence type="ECO:0000256" key="8">
    <source>
        <dbReference type="RuleBase" id="RU004005"/>
    </source>
</evidence>
<evidence type="ECO:0000256" key="5">
    <source>
        <dbReference type="ARBA" id="ARBA00023274"/>
    </source>
</evidence>
<dbReference type="PANTHER" id="PTHR13501:SF8">
    <property type="entry name" value="LARGE RIBOSOMAL SUBUNIT PROTEIN UL22M"/>
    <property type="match status" value="1"/>
</dbReference>
<comment type="function">
    <text evidence="7 10">This protein binds specifically to 23S rRNA; its binding is stimulated by other ribosomal proteins, e.g., L4, L17, and L20. It is important during the early stages of 50S assembly. It makes multiple contacts with different domains of the 23S rRNA in the assembled 50S subunit and ribosome.</text>
</comment>
<dbReference type="AlphaFoldDB" id="A0A0G0WZ87"/>
<evidence type="ECO:0000313" key="11">
    <source>
        <dbReference type="EMBL" id="KKS17477.1"/>
    </source>
</evidence>
<dbReference type="HAMAP" id="MF_01331_B">
    <property type="entry name" value="Ribosomal_uL22_B"/>
    <property type="match status" value="1"/>
</dbReference>
<evidence type="ECO:0000256" key="6">
    <source>
        <dbReference type="ARBA" id="ARBA00035207"/>
    </source>
</evidence>
<dbReference type="EMBL" id="LCBS01000002">
    <property type="protein sequence ID" value="KKS17477.1"/>
    <property type="molecule type" value="Genomic_DNA"/>
</dbReference>
<dbReference type="Proteomes" id="UP000034163">
    <property type="component" value="Unassembled WGS sequence"/>
</dbReference>
<accession>A0A0G0WZ87</accession>
<comment type="subunit">
    <text evidence="7 9">Part of the 50S ribosomal subunit.</text>
</comment>
<evidence type="ECO:0000256" key="1">
    <source>
        <dbReference type="ARBA" id="ARBA00009451"/>
    </source>
</evidence>
<evidence type="ECO:0000256" key="10">
    <source>
        <dbReference type="RuleBase" id="RU004008"/>
    </source>
</evidence>
<dbReference type="PANTHER" id="PTHR13501">
    <property type="entry name" value="CHLOROPLAST 50S RIBOSOMAL PROTEIN L22-RELATED"/>
    <property type="match status" value="1"/>
</dbReference>
<dbReference type="GO" id="GO:0006412">
    <property type="term" value="P:translation"/>
    <property type="evidence" value="ECO:0007669"/>
    <property type="project" value="UniProtKB-UniRule"/>
</dbReference>
<evidence type="ECO:0000313" key="12">
    <source>
        <dbReference type="Proteomes" id="UP000034163"/>
    </source>
</evidence>
<dbReference type="SUPFAM" id="SSF54843">
    <property type="entry name" value="Ribosomal protein L22"/>
    <property type="match status" value="1"/>
</dbReference>
<evidence type="ECO:0000256" key="4">
    <source>
        <dbReference type="ARBA" id="ARBA00022980"/>
    </source>
</evidence>
<dbReference type="InterPro" id="IPR005727">
    <property type="entry name" value="Ribosomal_uL22_bac/chlpt-type"/>
</dbReference>
<keyword evidence="2 7" id="KW-0699">rRNA-binding</keyword>
<keyword evidence="3 7" id="KW-0694">RNA-binding</keyword>
<dbReference type="GO" id="GO:0019843">
    <property type="term" value="F:rRNA binding"/>
    <property type="evidence" value="ECO:0007669"/>
    <property type="project" value="UniProtKB-UniRule"/>
</dbReference>
<protein>
    <recommendedName>
        <fullName evidence="6 7">Large ribosomal subunit protein uL22</fullName>
    </recommendedName>
</protein>
<evidence type="ECO:0000256" key="2">
    <source>
        <dbReference type="ARBA" id="ARBA00022730"/>
    </source>
</evidence>
<reference evidence="11 12" key="1">
    <citation type="journal article" date="2015" name="Nature">
        <title>rRNA introns, odd ribosomes, and small enigmatic genomes across a large radiation of phyla.</title>
        <authorList>
            <person name="Brown C.T."/>
            <person name="Hug L.A."/>
            <person name="Thomas B.C."/>
            <person name="Sharon I."/>
            <person name="Castelle C.J."/>
            <person name="Singh A."/>
            <person name="Wilkins M.J."/>
            <person name="Williams K.H."/>
            <person name="Banfield J.F."/>
        </authorList>
    </citation>
    <scope>NUCLEOTIDE SEQUENCE [LARGE SCALE GENOMIC DNA]</scope>
</reference>
<dbReference type="InterPro" id="IPR047867">
    <property type="entry name" value="Ribosomal_uL22_bac/org-type"/>
</dbReference>
<dbReference type="NCBIfam" id="TIGR01044">
    <property type="entry name" value="rplV_bact"/>
    <property type="match status" value="1"/>
</dbReference>
<proteinExistence type="inferred from homology"/>
<sequence>MNKADVYAKYKSARISSKKVAPVMDMIRGKALKEAKLVLKMDPTKASDMILKTLESAEANARHNLNLKTDDLYVSEIYVNGGSPLKRGQIIAKSRFNPILKRTSHIVVGLKEREAKEGK</sequence>
<evidence type="ECO:0000256" key="3">
    <source>
        <dbReference type="ARBA" id="ARBA00022884"/>
    </source>
</evidence>
<organism evidence="11 12">
    <name type="scientific">candidate division WWE3 bacterium GW2011_GWB1_41_6</name>
    <dbReference type="NCBI Taxonomy" id="1619112"/>
    <lineage>
        <taxon>Bacteria</taxon>
        <taxon>Katanobacteria</taxon>
    </lineage>
</organism>
<comment type="caution">
    <text evidence="11">The sequence shown here is derived from an EMBL/GenBank/DDBJ whole genome shotgun (WGS) entry which is preliminary data.</text>
</comment>
<gene>
    <name evidence="7" type="primary">rplV</name>
    <name evidence="11" type="ORF">UU72_C0002G0060</name>
</gene>
<dbReference type="InterPro" id="IPR036394">
    <property type="entry name" value="Ribosomal_uL22_sf"/>
</dbReference>
<dbReference type="CDD" id="cd00336">
    <property type="entry name" value="Ribosomal_L22"/>
    <property type="match status" value="1"/>
</dbReference>
<dbReference type="Gene3D" id="3.90.470.10">
    <property type="entry name" value="Ribosomal protein L22/L17"/>
    <property type="match status" value="1"/>
</dbReference>
<evidence type="ECO:0000256" key="7">
    <source>
        <dbReference type="HAMAP-Rule" id="MF_01331"/>
    </source>
</evidence>
<dbReference type="InterPro" id="IPR001063">
    <property type="entry name" value="Ribosomal_uL22"/>
</dbReference>